<sequence>MALTAVVVSLALALNGCGLSGRADGQPAPVETTPRQLTALEKLAESAARMNATTIGISMRAPGVTSEARLDPVGRKGTLRMELDQVDGETLVVELIRVEQDQYTRLSGLPGLPRKWLRIPAGSVAKGSALDFMPEDDPSGAITLVKSIVNAKRDGGHTFLGTIDLTRSGRAGGRALNEFTERLTAVPFEVFTEPQGRWSWIEIDVPSVVPELAMLRFSYHSWGEPVTAQAPPPGEVDDAPQALLKDLVEA</sequence>
<reference evidence="1 2" key="1">
    <citation type="submission" date="2021-01" db="EMBL/GenBank/DDBJ databases">
        <title>Whole genome shotgun sequence of Plantactinospora mayteni NBRC 109088.</title>
        <authorList>
            <person name="Komaki H."/>
            <person name="Tamura T."/>
        </authorList>
    </citation>
    <scope>NUCLEOTIDE SEQUENCE [LARGE SCALE GENOMIC DNA]</scope>
    <source>
        <strain evidence="1 2">NBRC 109088</strain>
    </source>
</reference>
<gene>
    <name evidence="1" type="ORF">Pma05_13240</name>
</gene>
<name>A0ABQ4EJ38_9ACTN</name>
<evidence type="ECO:0000313" key="2">
    <source>
        <dbReference type="Proteomes" id="UP000621500"/>
    </source>
</evidence>
<evidence type="ECO:0008006" key="3">
    <source>
        <dbReference type="Google" id="ProtNLM"/>
    </source>
</evidence>
<dbReference type="EMBL" id="BONX01000007">
    <property type="protein sequence ID" value="GIG94751.1"/>
    <property type="molecule type" value="Genomic_DNA"/>
</dbReference>
<dbReference type="Proteomes" id="UP000621500">
    <property type="component" value="Unassembled WGS sequence"/>
</dbReference>
<comment type="caution">
    <text evidence="1">The sequence shown here is derived from an EMBL/GenBank/DDBJ whole genome shotgun (WGS) entry which is preliminary data.</text>
</comment>
<accession>A0ABQ4EJ38</accession>
<evidence type="ECO:0000313" key="1">
    <source>
        <dbReference type="EMBL" id="GIG94751.1"/>
    </source>
</evidence>
<proteinExistence type="predicted"/>
<keyword evidence="2" id="KW-1185">Reference proteome</keyword>
<protein>
    <recommendedName>
        <fullName evidence="3">LppX_LprAFG lipoprotein</fullName>
    </recommendedName>
</protein>
<organism evidence="1 2">
    <name type="scientific">Plantactinospora mayteni</name>
    <dbReference type="NCBI Taxonomy" id="566021"/>
    <lineage>
        <taxon>Bacteria</taxon>
        <taxon>Bacillati</taxon>
        <taxon>Actinomycetota</taxon>
        <taxon>Actinomycetes</taxon>
        <taxon>Micromonosporales</taxon>
        <taxon>Micromonosporaceae</taxon>
        <taxon>Plantactinospora</taxon>
    </lineage>
</organism>
<dbReference type="Gene3D" id="2.50.20.20">
    <property type="match status" value="1"/>
</dbReference>